<sequence length="357" mass="40753">MHANEDRKNIYSSHIKNELETNSAVFVSGAAGTGKSYILRMYERYYRLKGFFKVFKLAPTGAVASAHNIAGQTVHRFFGMMGNKSQIPNFQELDDCVKLYLKIMILLIDEYSKVGASSLLSSMNDALLLPFKKEESTIWRSSIYNTVNRYDDLSQPVRQKDQDFIRILNKVVRLGYLDEDVVVFINKRTVLKRSLPVVSCLRLYTTRKEVDKANSKDLEDFDGEGVRIPATDTFVVGTAAKTADRVLTRRETRLCKELVLKLVNEDNIGLLEKYANNGDEESDDEQLYWIQRISRPVPAGTRSYYVRLQFPIVPAFFATTIHMAQSATIDDYVGIVLDHMLTHPIVCRYVSSQKSDR</sequence>
<dbReference type="InterPro" id="IPR051055">
    <property type="entry name" value="PIF1_helicase"/>
</dbReference>
<dbReference type="EMBL" id="KE124049">
    <property type="protein sequence ID" value="EPB84080.1"/>
    <property type="molecule type" value="Genomic_DNA"/>
</dbReference>
<dbReference type="Proteomes" id="UP000014254">
    <property type="component" value="Unassembled WGS sequence"/>
</dbReference>
<dbReference type="PANTHER" id="PTHR47642:SF5">
    <property type="entry name" value="ATP-DEPENDENT DNA HELICASE"/>
    <property type="match status" value="1"/>
</dbReference>
<dbReference type="Pfam" id="PF13604">
    <property type="entry name" value="AAA_30"/>
    <property type="match status" value="1"/>
</dbReference>
<protein>
    <recommendedName>
        <fullName evidence="3">ATP-dependent DNA helicase</fullName>
    </recommendedName>
</protein>
<gene>
    <name evidence="1" type="ORF">HMPREF1544_09140</name>
</gene>
<dbReference type="eggNOG" id="KOG0987">
    <property type="taxonomic scope" value="Eukaryota"/>
</dbReference>
<dbReference type="OrthoDB" id="2325450at2759"/>
<dbReference type="VEuPathDB" id="FungiDB:HMPREF1544_09140"/>
<dbReference type="InterPro" id="IPR027417">
    <property type="entry name" value="P-loop_NTPase"/>
</dbReference>
<keyword evidence="2" id="KW-1185">Reference proteome</keyword>
<reference evidence="2" key="1">
    <citation type="submission" date="2013-05" db="EMBL/GenBank/DDBJ databases">
        <title>The Genome sequence of Mucor circinelloides f. circinelloides 1006PhL.</title>
        <authorList>
            <consortium name="The Broad Institute Genomics Platform"/>
            <person name="Cuomo C."/>
            <person name="Earl A."/>
            <person name="Findley K."/>
            <person name="Lee S.C."/>
            <person name="Walker B."/>
            <person name="Young S."/>
            <person name="Zeng Q."/>
            <person name="Gargeya S."/>
            <person name="Fitzgerald M."/>
            <person name="Haas B."/>
            <person name="Abouelleil A."/>
            <person name="Allen A.W."/>
            <person name="Alvarado L."/>
            <person name="Arachchi H.M."/>
            <person name="Berlin A.M."/>
            <person name="Chapman S.B."/>
            <person name="Gainer-Dewar J."/>
            <person name="Goldberg J."/>
            <person name="Griggs A."/>
            <person name="Gujja S."/>
            <person name="Hansen M."/>
            <person name="Howarth C."/>
            <person name="Imamovic A."/>
            <person name="Ireland A."/>
            <person name="Larimer J."/>
            <person name="McCowan C."/>
            <person name="Murphy C."/>
            <person name="Pearson M."/>
            <person name="Poon T.W."/>
            <person name="Priest M."/>
            <person name="Roberts A."/>
            <person name="Saif S."/>
            <person name="Shea T."/>
            <person name="Sisk P."/>
            <person name="Sykes S."/>
            <person name="Wortman J."/>
            <person name="Nusbaum C."/>
            <person name="Birren B."/>
        </authorList>
    </citation>
    <scope>NUCLEOTIDE SEQUENCE [LARGE SCALE GENOMIC DNA]</scope>
    <source>
        <strain evidence="2">1006PhL</strain>
    </source>
</reference>
<dbReference type="OMA" id="CKNAMMD"/>
<proteinExistence type="predicted"/>
<evidence type="ECO:0008006" key="3">
    <source>
        <dbReference type="Google" id="ProtNLM"/>
    </source>
</evidence>
<evidence type="ECO:0000313" key="1">
    <source>
        <dbReference type="EMBL" id="EPB84080.1"/>
    </source>
</evidence>
<organism evidence="1 2">
    <name type="scientific">Mucor circinelloides f. circinelloides (strain 1006PhL)</name>
    <name type="common">Mucormycosis agent</name>
    <name type="synonym">Calyptromyces circinelloides</name>
    <dbReference type="NCBI Taxonomy" id="1220926"/>
    <lineage>
        <taxon>Eukaryota</taxon>
        <taxon>Fungi</taxon>
        <taxon>Fungi incertae sedis</taxon>
        <taxon>Mucoromycota</taxon>
        <taxon>Mucoromycotina</taxon>
        <taxon>Mucoromycetes</taxon>
        <taxon>Mucorales</taxon>
        <taxon>Mucorineae</taxon>
        <taxon>Mucoraceae</taxon>
        <taxon>Mucor</taxon>
    </lineage>
</organism>
<dbReference type="SUPFAM" id="SSF52540">
    <property type="entry name" value="P-loop containing nucleoside triphosphate hydrolases"/>
    <property type="match status" value="1"/>
</dbReference>
<dbReference type="AlphaFoldDB" id="S2JW61"/>
<name>S2JW61_MUCC1</name>
<dbReference type="PANTHER" id="PTHR47642">
    <property type="entry name" value="ATP-DEPENDENT DNA HELICASE"/>
    <property type="match status" value="1"/>
</dbReference>
<dbReference type="InParanoid" id="S2JW61"/>
<accession>S2JW61</accession>
<dbReference type="STRING" id="1220926.S2JW61"/>
<dbReference type="Gene3D" id="3.40.50.300">
    <property type="entry name" value="P-loop containing nucleotide triphosphate hydrolases"/>
    <property type="match status" value="1"/>
</dbReference>
<evidence type="ECO:0000313" key="2">
    <source>
        <dbReference type="Proteomes" id="UP000014254"/>
    </source>
</evidence>